<comment type="miscellaneous">
    <text evidence="8">The reaction proceeds by a bi uni uni bi ping pong mechanism.</text>
</comment>
<evidence type="ECO:0000256" key="1">
    <source>
        <dbReference type="ARBA" id="ARBA00004990"/>
    </source>
</evidence>
<evidence type="ECO:0000256" key="6">
    <source>
        <dbReference type="ARBA" id="ARBA00022840"/>
    </source>
</evidence>
<dbReference type="GO" id="GO:0016874">
    <property type="term" value="F:ligase activity"/>
    <property type="evidence" value="ECO:0007669"/>
    <property type="project" value="UniProtKB-KW"/>
</dbReference>
<keyword evidence="3 8" id="KW-0436">Ligase</keyword>
<comment type="catalytic activity">
    <reaction evidence="7 8">
        <text>(R)-pantoate + beta-alanine + ATP = (R)-pantothenate + AMP + diphosphate + H(+)</text>
        <dbReference type="Rhea" id="RHEA:10912"/>
        <dbReference type="ChEBI" id="CHEBI:15378"/>
        <dbReference type="ChEBI" id="CHEBI:15980"/>
        <dbReference type="ChEBI" id="CHEBI:29032"/>
        <dbReference type="ChEBI" id="CHEBI:30616"/>
        <dbReference type="ChEBI" id="CHEBI:33019"/>
        <dbReference type="ChEBI" id="CHEBI:57966"/>
        <dbReference type="ChEBI" id="CHEBI:456215"/>
        <dbReference type="EC" id="6.3.2.1"/>
    </reaction>
</comment>
<comment type="subcellular location">
    <subcellularLocation>
        <location evidence="8">Cytoplasm</location>
    </subcellularLocation>
</comment>
<protein>
    <recommendedName>
        <fullName evidence="8">Pantothenate synthetase</fullName>
        <shortName evidence="8">PS</shortName>
        <ecNumber evidence="8">6.3.2.1</ecNumber>
    </recommendedName>
    <alternativeName>
        <fullName evidence="8">Pantoate--beta-alanine ligase</fullName>
    </alternativeName>
    <alternativeName>
        <fullName evidence="8">Pantoate-activating enzyme</fullName>
    </alternativeName>
</protein>
<dbReference type="EMBL" id="JAMGBC010000001">
    <property type="protein sequence ID" value="MCL6679612.1"/>
    <property type="molecule type" value="Genomic_DNA"/>
</dbReference>
<comment type="similarity">
    <text evidence="2 8">Belongs to the pantothenate synthetase family.</text>
</comment>
<proteinExistence type="inferred from homology"/>
<keyword evidence="4 8" id="KW-0566">Pantothenate biosynthesis</keyword>
<evidence type="ECO:0000313" key="9">
    <source>
        <dbReference type="EMBL" id="MCL6679612.1"/>
    </source>
</evidence>
<dbReference type="Proteomes" id="UP001165343">
    <property type="component" value="Unassembled WGS sequence"/>
</dbReference>
<dbReference type="InterPro" id="IPR042176">
    <property type="entry name" value="Pantoate_ligase_C"/>
</dbReference>
<comment type="pathway">
    <text evidence="1 8">Cofactor biosynthesis; (R)-pantothenate biosynthesis; (R)-pantothenate from (R)-pantoate and beta-alanine: step 1/1.</text>
</comment>
<comment type="subunit">
    <text evidence="8">Homodimer.</text>
</comment>
<feature type="binding site" evidence="8">
    <location>
        <position position="153"/>
    </location>
    <ligand>
        <name>(R)-pantoate</name>
        <dbReference type="ChEBI" id="CHEBI:15980"/>
    </ligand>
</feature>
<keyword evidence="10" id="KW-1185">Reference proteome</keyword>
<dbReference type="SUPFAM" id="SSF52374">
    <property type="entry name" value="Nucleotidylyl transferase"/>
    <property type="match status" value="1"/>
</dbReference>
<feature type="binding site" evidence="8">
    <location>
        <begin position="184"/>
        <end position="187"/>
    </location>
    <ligand>
        <name>ATP</name>
        <dbReference type="ChEBI" id="CHEBI:30616"/>
    </ligand>
</feature>
<comment type="function">
    <text evidence="8">Catalyzes the condensation of pantoate with beta-alanine in an ATP-dependent reaction via a pantoyl-adenylate intermediate.</text>
</comment>
<dbReference type="PANTHER" id="PTHR21299">
    <property type="entry name" value="CYTIDYLATE KINASE/PANTOATE-BETA-ALANINE LIGASE"/>
    <property type="match status" value="1"/>
</dbReference>
<dbReference type="NCBIfam" id="TIGR00125">
    <property type="entry name" value="cyt_tran_rel"/>
    <property type="match status" value="1"/>
</dbReference>
<dbReference type="PANTHER" id="PTHR21299:SF1">
    <property type="entry name" value="PANTOATE--BETA-ALANINE LIGASE"/>
    <property type="match status" value="1"/>
</dbReference>
<keyword evidence="6 8" id="KW-0067">ATP-binding</keyword>
<name>A0ABT0RH63_9SPHN</name>
<comment type="caution">
    <text evidence="8">Lacks conserved residue(s) required for the propagation of feature annotation.</text>
</comment>
<feature type="binding site" evidence="8">
    <location>
        <begin position="147"/>
        <end position="150"/>
    </location>
    <ligand>
        <name>ATP</name>
        <dbReference type="ChEBI" id="CHEBI:30616"/>
    </ligand>
</feature>
<feature type="binding site" evidence="8">
    <location>
        <begin position="30"/>
        <end position="37"/>
    </location>
    <ligand>
        <name>ATP</name>
        <dbReference type="ChEBI" id="CHEBI:30616"/>
    </ligand>
</feature>
<evidence type="ECO:0000256" key="2">
    <source>
        <dbReference type="ARBA" id="ARBA00009256"/>
    </source>
</evidence>
<evidence type="ECO:0000256" key="4">
    <source>
        <dbReference type="ARBA" id="ARBA00022655"/>
    </source>
</evidence>
<keyword evidence="5 8" id="KW-0547">Nucleotide-binding</keyword>
<reference evidence="9" key="1">
    <citation type="submission" date="2022-05" db="EMBL/GenBank/DDBJ databases">
        <authorList>
            <person name="Jo J.-H."/>
            <person name="Im W.-T."/>
        </authorList>
    </citation>
    <scope>NUCLEOTIDE SEQUENCE</scope>
    <source>
        <strain evidence="9">RG327</strain>
    </source>
</reference>
<dbReference type="CDD" id="cd00560">
    <property type="entry name" value="PanC"/>
    <property type="match status" value="1"/>
</dbReference>
<dbReference type="InterPro" id="IPR003721">
    <property type="entry name" value="Pantoate_ligase"/>
</dbReference>
<sequence length="284" mass="30602">MQTIRDQRQLGSALVALRAGGKRVALVPTMGALHPGHLSLVAEAKRQADRVVATIFVNPMQFGEGEDLDRYPRQEKEDAKALEQAGCDLLWAPTPEQMYPAGFSTRVSVAGLTTRWEGEARPGHFDGVTTVVAKLLNAVRPEVALFGEKDFQQLAVIRRMVADLDMGAEIVAVPTMRDGDGLALSSRNAYLSPDERIRATTLSKALEQAADSIEQGQPVNGAIQDARRALNDAGFAPIDYVALVDEASLEPLHSPAGRMRLIAAATMGKTRLIDNVPVDSPQQG</sequence>
<feature type="active site" description="Proton donor" evidence="8">
    <location>
        <position position="37"/>
    </location>
</feature>
<keyword evidence="8" id="KW-0963">Cytoplasm</keyword>
<comment type="caution">
    <text evidence="9">The sequence shown here is derived from an EMBL/GenBank/DDBJ whole genome shotgun (WGS) entry which is preliminary data.</text>
</comment>
<feature type="binding site" evidence="8">
    <location>
        <position position="61"/>
    </location>
    <ligand>
        <name>(R)-pantoate</name>
        <dbReference type="ChEBI" id="CHEBI:15980"/>
    </ligand>
</feature>
<evidence type="ECO:0000313" key="10">
    <source>
        <dbReference type="Proteomes" id="UP001165343"/>
    </source>
</evidence>
<dbReference type="Gene3D" id="3.40.50.620">
    <property type="entry name" value="HUPs"/>
    <property type="match status" value="1"/>
</dbReference>
<dbReference type="InterPro" id="IPR004821">
    <property type="entry name" value="Cyt_trans-like"/>
</dbReference>
<gene>
    <name evidence="8 9" type="primary">panC</name>
    <name evidence="9" type="ORF">LZ519_09845</name>
</gene>
<evidence type="ECO:0000256" key="5">
    <source>
        <dbReference type="ARBA" id="ARBA00022741"/>
    </source>
</evidence>
<accession>A0ABT0RH63</accession>
<dbReference type="Pfam" id="PF02569">
    <property type="entry name" value="Pantoate_ligase"/>
    <property type="match status" value="1"/>
</dbReference>
<dbReference type="EC" id="6.3.2.1" evidence="8"/>
<dbReference type="RefSeq" id="WP_249868498.1">
    <property type="nucleotide sequence ID" value="NZ_JAMGBC010000001.1"/>
</dbReference>
<dbReference type="HAMAP" id="MF_00158">
    <property type="entry name" value="PanC"/>
    <property type="match status" value="1"/>
</dbReference>
<evidence type="ECO:0000256" key="7">
    <source>
        <dbReference type="ARBA" id="ARBA00048258"/>
    </source>
</evidence>
<dbReference type="InterPro" id="IPR014729">
    <property type="entry name" value="Rossmann-like_a/b/a_fold"/>
</dbReference>
<evidence type="ECO:0000256" key="8">
    <source>
        <dbReference type="HAMAP-Rule" id="MF_00158"/>
    </source>
</evidence>
<organism evidence="9 10">
    <name type="scientific">Sphingomonas anseongensis</name>
    <dbReference type="NCBI Taxonomy" id="2908207"/>
    <lineage>
        <taxon>Bacteria</taxon>
        <taxon>Pseudomonadati</taxon>
        <taxon>Pseudomonadota</taxon>
        <taxon>Alphaproteobacteria</taxon>
        <taxon>Sphingomonadales</taxon>
        <taxon>Sphingomonadaceae</taxon>
        <taxon>Sphingomonas</taxon>
    </lineage>
</organism>
<dbReference type="Gene3D" id="3.30.1300.10">
    <property type="entry name" value="Pantoate-beta-alanine ligase, C-terminal domain"/>
    <property type="match status" value="1"/>
</dbReference>
<dbReference type="NCBIfam" id="TIGR00018">
    <property type="entry name" value="panC"/>
    <property type="match status" value="1"/>
</dbReference>
<evidence type="ECO:0000256" key="3">
    <source>
        <dbReference type="ARBA" id="ARBA00022598"/>
    </source>
</evidence>
<feature type="binding site" evidence="8">
    <location>
        <position position="61"/>
    </location>
    <ligand>
        <name>beta-alanine</name>
        <dbReference type="ChEBI" id="CHEBI:57966"/>
    </ligand>
</feature>